<evidence type="ECO:0000313" key="2">
    <source>
        <dbReference type="EMBL" id="MFD2473180.1"/>
    </source>
</evidence>
<dbReference type="RefSeq" id="WP_378311454.1">
    <property type="nucleotide sequence ID" value="NZ_JBHUKS010000030.1"/>
</dbReference>
<organism evidence="2 3">
    <name type="scientific">Amycolatopsis silviterrae</name>
    <dbReference type="NCBI Taxonomy" id="1656914"/>
    <lineage>
        <taxon>Bacteria</taxon>
        <taxon>Bacillati</taxon>
        <taxon>Actinomycetota</taxon>
        <taxon>Actinomycetes</taxon>
        <taxon>Pseudonocardiales</taxon>
        <taxon>Pseudonocardiaceae</taxon>
        <taxon>Amycolatopsis</taxon>
    </lineage>
</organism>
<sequence length="55" mass="5592">MFSGRPSADARFVRVAPATAASASARGNAARLATPEFSREARTAATPASTGEVRA</sequence>
<dbReference type="EMBL" id="JBHUKS010000030">
    <property type="protein sequence ID" value="MFD2473180.1"/>
    <property type="molecule type" value="Genomic_DNA"/>
</dbReference>
<protein>
    <submittedName>
        <fullName evidence="2">Uncharacterized protein</fullName>
    </submittedName>
</protein>
<comment type="caution">
    <text evidence="2">The sequence shown here is derived from an EMBL/GenBank/DDBJ whole genome shotgun (WGS) entry which is preliminary data.</text>
</comment>
<name>A0ABW5HJQ5_9PSEU</name>
<gene>
    <name evidence="2" type="ORF">ACFSVL_37675</name>
</gene>
<dbReference type="Proteomes" id="UP001597483">
    <property type="component" value="Unassembled WGS sequence"/>
</dbReference>
<evidence type="ECO:0000313" key="3">
    <source>
        <dbReference type="Proteomes" id="UP001597483"/>
    </source>
</evidence>
<accession>A0ABW5HJQ5</accession>
<feature type="compositionally biased region" description="Low complexity" evidence="1">
    <location>
        <begin position="18"/>
        <end position="34"/>
    </location>
</feature>
<evidence type="ECO:0000256" key="1">
    <source>
        <dbReference type="SAM" id="MobiDB-lite"/>
    </source>
</evidence>
<proteinExistence type="predicted"/>
<feature type="region of interest" description="Disordered" evidence="1">
    <location>
        <begin position="18"/>
        <end position="55"/>
    </location>
</feature>
<reference evidence="3" key="1">
    <citation type="journal article" date="2019" name="Int. J. Syst. Evol. Microbiol.">
        <title>The Global Catalogue of Microorganisms (GCM) 10K type strain sequencing project: providing services to taxonomists for standard genome sequencing and annotation.</title>
        <authorList>
            <consortium name="The Broad Institute Genomics Platform"/>
            <consortium name="The Broad Institute Genome Sequencing Center for Infectious Disease"/>
            <person name="Wu L."/>
            <person name="Ma J."/>
        </authorList>
    </citation>
    <scope>NUCLEOTIDE SEQUENCE [LARGE SCALE GENOMIC DNA]</scope>
    <source>
        <strain evidence="3">CGMCC 4.7641</strain>
    </source>
</reference>
<keyword evidence="3" id="KW-1185">Reference proteome</keyword>